<keyword evidence="9" id="KW-0807">Transducer</keyword>
<evidence type="ECO:0000256" key="1">
    <source>
        <dbReference type="ARBA" id="ARBA00004141"/>
    </source>
</evidence>
<feature type="domain" description="G-protein coupled receptors family 1 profile" evidence="12">
    <location>
        <begin position="63"/>
        <end position="317"/>
    </location>
</feature>
<evidence type="ECO:0000256" key="3">
    <source>
        <dbReference type="ARBA" id="ARBA00022692"/>
    </source>
</evidence>
<evidence type="ECO:0000256" key="8">
    <source>
        <dbReference type="ARBA" id="ARBA00023170"/>
    </source>
</evidence>
<feature type="transmembrane region" description="Helical" evidence="11">
    <location>
        <begin position="252"/>
        <end position="273"/>
    </location>
</feature>
<dbReference type="Proteomes" id="UP000504632">
    <property type="component" value="Chromosome 9"/>
</dbReference>
<dbReference type="GeneID" id="115821481"/>
<comment type="subcellular location">
    <subcellularLocation>
        <location evidence="1">Membrane</location>
        <topology evidence="1">Multi-pass membrane protein</topology>
    </subcellularLocation>
</comment>
<feature type="transmembrane region" description="Helical" evidence="11">
    <location>
        <begin position="162"/>
        <end position="183"/>
    </location>
</feature>
<dbReference type="GO" id="GO:0006954">
    <property type="term" value="P:inflammatory response"/>
    <property type="evidence" value="ECO:0007669"/>
    <property type="project" value="TreeGrafter"/>
</dbReference>
<dbReference type="InterPro" id="IPR000276">
    <property type="entry name" value="GPCR_Rhodpsn"/>
</dbReference>
<feature type="transmembrane region" description="Helical" evidence="11">
    <location>
        <begin position="47"/>
        <end position="70"/>
    </location>
</feature>
<feature type="transmembrane region" description="Helical" evidence="11">
    <location>
        <begin position="120"/>
        <end position="141"/>
    </location>
</feature>
<dbReference type="GO" id="GO:0007204">
    <property type="term" value="P:positive regulation of cytosolic calcium ion concentration"/>
    <property type="evidence" value="ECO:0007669"/>
    <property type="project" value="TreeGrafter"/>
</dbReference>
<dbReference type="Gene3D" id="1.20.1070.10">
    <property type="entry name" value="Rhodopsin 7-helix transmembrane proteins"/>
    <property type="match status" value="1"/>
</dbReference>
<evidence type="ECO:0000256" key="11">
    <source>
        <dbReference type="SAM" id="Phobius"/>
    </source>
</evidence>
<reference evidence="14" key="1">
    <citation type="submission" date="2025-08" db="UniProtKB">
        <authorList>
            <consortium name="RefSeq"/>
        </authorList>
    </citation>
    <scope>IDENTIFICATION</scope>
</reference>
<comment type="similarity">
    <text evidence="10">Belongs to the chemokine-like receptor (CMKLR) family.</text>
</comment>
<dbReference type="PANTHER" id="PTHR24225:SF68">
    <property type="entry name" value="C3A ANAPHYLATOXIN CHEMOTACTIC RECEPTOR-LIKE-RELATED"/>
    <property type="match status" value="1"/>
</dbReference>
<dbReference type="PROSITE" id="PS50262">
    <property type="entry name" value="G_PROTEIN_RECEP_F1_2"/>
    <property type="match status" value="1"/>
</dbReference>
<organism evidence="13 14">
    <name type="scientific">Chanos chanos</name>
    <name type="common">Milkfish</name>
    <name type="synonym">Mugil chanos</name>
    <dbReference type="NCBI Taxonomy" id="29144"/>
    <lineage>
        <taxon>Eukaryota</taxon>
        <taxon>Metazoa</taxon>
        <taxon>Chordata</taxon>
        <taxon>Craniata</taxon>
        <taxon>Vertebrata</taxon>
        <taxon>Euteleostomi</taxon>
        <taxon>Actinopterygii</taxon>
        <taxon>Neopterygii</taxon>
        <taxon>Teleostei</taxon>
        <taxon>Ostariophysi</taxon>
        <taxon>Gonorynchiformes</taxon>
        <taxon>Chanidae</taxon>
        <taxon>Chanos</taxon>
    </lineage>
</organism>
<keyword evidence="13" id="KW-1185">Reference proteome</keyword>
<dbReference type="PRINTS" id="PR00526">
    <property type="entry name" value="FMETLEUPHER"/>
</dbReference>
<dbReference type="GO" id="GO:0006935">
    <property type="term" value="P:chemotaxis"/>
    <property type="evidence" value="ECO:0007669"/>
    <property type="project" value="UniProtKB-KW"/>
</dbReference>
<dbReference type="AlphaFoldDB" id="A0A6J2WA85"/>
<dbReference type="PRINTS" id="PR00237">
    <property type="entry name" value="GPCRRHODOPSN"/>
</dbReference>
<feature type="transmembrane region" description="Helical" evidence="11">
    <location>
        <begin position="82"/>
        <end position="105"/>
    </location>
</feature>
<keyword evidence="3 11" id="KW-0812">Transmembrane</keyword>
<evidence type="ECO:0000256" key="9">
    <source>
        <dbReference type="ARBA" id="ARBA00023224"/>
    </source>
</evidence>
<evidence type="ECO:0000256" key="5">
    <source>
        <dbReference type="ARBA" id="ARBA00023040"/>
    </source>
</evidence>
<evidence type="ECO:0000256" key="6">
    <source>
        <dbReference type="ARBA" id="ARBA00023136"/>
    </source>
</evidence>
<dbReference type="RefSeq" id="XP_030641163.1">
    <property type="nucleotide sequence ID" value="XM_030785303.1"/>
</dbReference>
<accession>A0A6J2WA85</accession>
<dbReference type="InterPro" id="IPR000826">
    <property type="entry name" value="Formyl_rcpt-rel"/>
</dbReference>
<gene>
    <name evidence="14" type="primary">LOC115821481</name>
</gene>
<keyword evidence="6 11" id="KW-0472">Membrane</keyword>
<keyword evidence="7" id="KW-1015">Disulfide bond</keyword>
<dbReference type="InParanoid" id="A0A6J2WA85"/>
<dbReference type="GO" id="GO:0007200">
    <property type="term" value="P:phospholipase C-activating G protein-coupled receptor signaling pathway"/>
    <property type="evidence" value="ECO:0007669"/>
    <property type="project" value="TreeGrafter"/>
</dbReference>
<dbReference type="InterPro" id="IPR017452">
    <property type="entry name" value="GPCR_Rhodpsn_7TM"/>
</dbReference>
<keyword evidence="4 11" id="KW-1133">Transmembrane helix</keyword>
<feature type="transmembrane region" description="Helical" evidence="11">
    <location>
        <begin position="212"/>
        <end position="232"/>
    </location>
</feature>
<evidence type="ECO:0000256" key="2">
    <source>
        <dbReference type="ARBA" id="ARBA00022500"/>
    </source>
</evidence>
<dbReference type="GO" id="GO:0005886">
    <property type="term" value="C:plasma membrane"/>
    <property type="evidence" value="ECO:0007669"/>
    <property type="project" value="TreeGrafter"/>
</dbReference>
<evidence type="ECO:0000256" key="7">
    <source>
        <dbReference type="ARBA" id="ARBA00023157"/>
    </source>
</evidence>
<evidence type="ECO:0000256" key="4">
    <source>
        <dbReference type="ARBA" id="ARBA00022989"/>
    </source>
</evidence>
<dbReference type="SUPFAM" id="SSF81321">
    <property type="entry name" value="Family A G protein-coupled receptor-like"/>
    <property type="match status" value="1"/>
</dbReference>
<evidence type="ECO:0000313" key="14">
    <source>
        <dbReference type="RefSeq" id="XP_030641163.1"/>
    </source>
</evidence>
<dbReference type="Pfam" id="PF00001">
    <property type="entry name" value="7tm_1"/>
    <property type="match status" value="1"/>
</dbReference>
<proteinExistence type="inferred from homology"/>
<dbReference type="FunCoup" id="A0A6J2WA85">
    <property type="interactions" value="2"/>
</dbReference>
<dbReference type="GO" id="GO:0004930">
    <property type="term" value="F:G protein-coupled receptor activity"/>
    <property type="evidence" value="ECO:0007669"/>
    <property type="project" value="UniProtKB-KW"/>
</dbReference>
<evidence type="ECO:0000256" key="10">
    <source>
        <dbReference type="ARBA" id="ARBA00025736"/>
    </source>
</evidence>
<evidence type="ECO:0000259" key="12">
    <source>
        <dbReference type="PROSITE" id="PS50262"/>
    </source>
</evidence>
<sequence length="377" mass="43152">MECGTMESPSGLTHTPEELRMQSFLAQEASSALSAPDCTTSVRHKRYASLVMSIMMFILGTFGNGLVIYMTGCKMEKTINSVWFLNLALADFFFTFMAMFGIISASREFIWPFSDFMCKFYALIGVVNMYASVFLLTAMSLDRCLSTWAVLWAHSNRTLANSWAICGLIWVASVLCSVPFITIRKLIPAGNSSLYHCAYDINGKLPFYKSLVFSRFVLGFLIPFLVISCSYIAIGEKVKHRHRKKKYKSLRVILSVILAFFFCWLPFHIFQFIDVQRREDEEKNINWNQDTLRTLVILHPLVHNLAFFNSCLNPILYVFMCEEFQKKLKQSLLVVLESAFTEENMAFFSTQLSTNSCLSSRREKGHPRPSVGKSDIY</sequence>
<dbReference type="OrthoDB" id="6088892at2759"/>
<protein>
    <submittedName>
        <fullName evidence="14">C3a anaphylatoxin chemotactic receptor-like</fullName>
    </submittedName>
</protein>
<dbReference type="FunFam" id="1.20.1070.10:FF:000034">
    <property type="entry name" value="G-protein coupled receptor 1"/>
    <property type="match status" value="1"/>
</dbReference>
<keyword evidence="5" id="KW-0297">G-protein coupled receptor</keyword>
<name>A0A6J2WA85_CHACN</name>
<keyword evidence="8" id="KW-0675">Receptor</keyword>
<dbReference type="PANTHER" id="PTHR24225">
    <property type="entry name" value="CHEMOTACTIC RECEPTOR"/>
    <property type="match status" value="1"/>
</dbReference>
<dbReference type="GO" id="GO:0004875">
    <property type="term" value="F:complement receptor activity"/>
    <property type="evidence" value="ECO:0007669"/>
    <property type="project" value="TreeGrafter"/>
</dbReference>
<evidence type="ECO:0000313" key="13">
    <source>
        <dbReference type="Proteomes" id="UP000504632"/>
    </source>
</evidence>
<keyword evidence="2" id="KW-0145">Chemotaxis</keyword>